<feature type="compositionally biased region" description="Basic and acidic residues" evidence="1">
    <location>
        <begin position="150"/>
        <end position="175"/>
    </location>
</feature>
<dbReference type="InParanoid" id="A0A316YR67"/>
<feature type="compositionally biased region" description="Basic and acidic residues" evidence="1">
    <location>
        <begin position="191"/>
        <end position="211"/>
    </location>
</feature>
<name>A0A316YR67_9BASI</name>
<feature type="region of interest" description="Disordered" evidence="1">
    <location>
        <begin position="1"/>
        <end position="263"/>
    </location>
</feature>
<evidence type="ECO:0000313" key="3">
    <source>
        <dbReference type="Proteomes" id="UP000245768"/>
    </source>
</evidence>
<dbReference type="RefSeq" id="XP_025378356.1">
    <property type="nucleotide sequence ID" value="XM_025525604.1"/>
</dbReference>
<feature type="compositionally biased region" description="Polar residues" evidence="1">
    <location>
        <begin position="228"/>
        <end position="246"/>
    </location>
</feature>
<organism evidence="2 3">
    <name type="scientific">Acaromyces ingoldii</name>
    <dbReference type="NCBI Taxonomy" id="215250"/>
    <lineage>
        <taxon>Eukaryota</taxon>
        <taxon>Fungi</taxon>
        <taxon>Dikarya</taxon>
        <taxon>Basidiomycota</taxon>
        <taxon>Ustilaginomycotina</taxon>
        <taxon>Exobasidiomycetes</taxon>
        <taxon>Exobasidiales</taxon>
        <taxon>Cryptobasidiaceae</taxon>
        <taxon>Acaromyces</taxon>
    </lineage>
</organism>
<feature type="compositionally biased region" description="Basic and acidic residues" evidence="1">
    <location>
        <begin position="54"/>
        <end position="72"/>
    </location>
</feature>
<dbReference type="EMBL" id="KZ819635">
    <property type="protein sequence ID" value="PWN91158.1"/>
    <property type="molecule type" value="Genomic_DNA"/>
</dbReference>
<reference evidence="2 3" key="1">
    <citation type="journal article" date="2018" name="Mol. Biol. Evol.">
        <title>Broad Genomic Sampling Reveals a Smut Pathogenic Ancestry of the Fungal Clade Ustilaginomycotina.</title>
        <authorList>
            <person name="Kijpornyongpan T."/>
            <person name="Mondo S.J."/>
            <person name="Barry K."/>
            <person name="Sandor L."/>
            <person name="Lee J."/>
            <person name="Lipzen A."/>
            <person name="Pangilinan J."/>
            <person name="LaButti K."/>
            <person name="Hainaut M."/>
            <person name="Henrissat B."/>
            <person name="Grigoriev I.V."/>
            <person name="Spatafora J.W."/>
            <person name="Aime M.C."/>
        </authorList>
    </citation>
    <scope>NUCLEOTIDE SEQUENCE [LARGE SCALE GENOMIC DNA]</scope>
    <source>
        <strain evidence="2 3">MCA 4198</strain>
    </source>
</reference>
<proteinExistence type="predicted"/>
<keyword evidence="3" id="KW-1185">Reference proteome</keyword>
<dbReference type="AlphaFoldDB" id="A0A316YR67"/>
<feature type="compositionally biased region" description="Basic and acidic residues" evidence="1">
    <location>
        <begin position="1"/>
        <end position="11"/>
    </location>
</feature>
<feature type="compositionally biased region" description="Basic and acidic residues" evidence="1">
    <location>
        <begin position="36"/>
        <end position="45"/>
    </location>
</feature>
<feature type="compositionally biased region" description="Acidic residues" evidence="1">
    <location>
        <begin position="73"/>
        <end position="83"/>
    </location>
</feature>
<evidence type="ECO:0000256" key="1">
    <source>
        <dbReference type="SAM" id="MobiDB-lite"/>
    </source>
</evidence>
<feature type="compositionally biased region" description="Acidic residues" evidence="1">
    <location>
        <begin position="176"/>
        <end position="187"/>
    </location>
</feature>
<evidence type="ECO:0000313" key="2">
    <source>
        <dbReference type="EMBL" id="PWN91158.1"/>
    </source>
</evidence>
<accession>A0A316YR67</accession>
<sequence>MKKQEEWHSQENEVEAGDADSGMKGTNQERRFRRQRSAEKRERSTYKRMGSSHILERDAITEWIRKQENWHSEEDEVEAGDADSEIKGTNQERRFRRLRSTEKRERSNPKRRGTRSRNTEGNGKRPYLKKIDVPSDPADELQRRSTGSTESRREYGRCPRTGHQDETPLEKRSGDGEEESTSSEDAAESFHVAEARPGSFEKRSPGKERGQASRLSDSPADSDESMGDASQPQSQWGKSKNPTLGVQNKGIKKSGLGLQGRRSTVATLQIPSADIQSLFGKDSKDPTHAPHFGKIKPDKKTEEVTELLDGLSFKKG</sequence>
<gene>
    <name evidence="2" type="ORF">FA10DRAFT_60914</name>
</gene>
<feature type="region of interest" description="Disordered" evidence="1">
    <location>
        <begin position="278"/>
        <end position="303"/>
    </location>
</feature>
<feature type="compositionally biased region" description="Basic and acidic residues" evidence="1">
    <location>
        <begin position="84"/>
        <end position="108"/>
    </location>
</feature>
<dbReference type="GeneID" id="37047520"/>
<protein>
    <submittedName>
        <fullName evidence="2">Uncharacterized protein</fullName>
    </submittedName>
</protein>
<dbReference type="Proteomes" id="UP000245768">
    <property type="component" value="Unassembled WGS sequence"/>
</dbReference>